<dbReference type="AlphaFoldDB" id="A0A7Y9ETR8"/>
<dbReference type="Pfam" id="PF04213">
    <property type="entry name" value="HtaA"/>
    <property type="match status" value="1"/>
</dbReference>
<name>A0A7Y9ETR8_9MICO</name>
<dbReference type="InterPro" id="IPR007331">
    <property type="entry name" value="Htaa"/>
</dbReference>
<evidence type="ECO:0000256" key="2">
    <source>
        <dbReference type="SAM" id="SignalP"/>
    </source>
</evidence>
<keyword evidence="2" id="KW-0732">Signal</keyword>
<feature type="domain" description="Htaa" evidence="3">
    <location>
        <begin position="677"/>
        <end position="822"/>
    </location>
</feature>
<feature type="chain" id="PRO_5038483063" description="Htaa domain-containing protein" evidence="2">
    <location>
        <begin position="33"/>
        <end position="874"/>
    </location>
</feature>
<evidence type="ECO:0000313" key="5">
    <source>
        <dbReference type="Proteomes" id="UP000552045"/>
    </source>
</evidence>
<dbReference type="EMBL" id="JACCBH010000001">
    <property type="protein sequence ID" value="NYD53802.1"/>
    <property type="molecule type" value="Genomic_DNA"/>
</dbReference>
<evidence type="ECO:0000313" key="4">
    <source>
        <dbReference type="EMBL" id="NYD53802.1"/>
    </source>
</evidence>
<protein>
    <recommendedName>
        <fullName evidence="3">Htaa domain-containing protein</fullName>
    </recommendedName>
</protein>
<evidence type="ECO:0000259" key="3">
    <source>
        <dbReference type="Pfam" id="PF04213"/>
    </source>
</evidence>
<accession>A0A7Y9ETR8</accession>
<evidence type="ECO:0000256" key="1">
    <source>
        <dbReference type="SAM" id="Phobius"/>
    </source>
</evidence>
<gene>
    <name evidence="4" type="ORF">BKA02_000857</name>
</gene>
<dbReference type="Proteomes" id="UP000552045">
    <property type="component" value="Unassembled WGS sequence"/>
</dbReference>
<proteinExistence type="predicted"/>
<keyword evidence="1" id="KW-0472">Membrane</keyword>
<sequence length="874" mass="87255">MSATPRALRRSRSRLLAALTAAALMFSGVVFGAVPAQAVSAEAAPAPAIDVSITDASADGATIRVQGSGFDGISGAYGAVIEAGTESSVGMEGGYVVFGYWMPPAVTFADGAFDQTLVAPADALERDKDYEVIVWVGHSNPDASTIYTRQTVPLTAEDWDLIDPLPLPTETSTTLSVAPEGESEQGEEITLTASVSPADAPGSVTFSGVTAEGSGAISESVEVVGGSATTVVTDVPADLTGLRADFAPADASAFAPSASDVVPHTVVAPEEPETPTFDPALSVFLADGTTPYDGSAVHTGDELVVVGTGFDPAANVGGRGVPIPNTLPQGAYVVLGSFLDDWQPSAGAKSSARTVVDQRWALSSDVLDQVDPKYQGAIRGQWVELGADGSFTATLTAQKFEDGLEGGNWGVYTYGAGGVTNAAQELSVPIDYVGEEQTAPEPDPAPAVTVTPNADLDPNAETVLTISGTGFVGASAANGAYVLFGEESVWHGEGPLPAEGWIAQGWVMPNQIVEGAFTTTLTVPAGVLDPEVAYHVATSAAHGLSVTDRSLDTFTPITVAQPAGPVEPGIRLSADAVAQGGSVTVSGSGLPAGTQVSVELHSDAVLLGSGLVGADGTFSVQGTIPASTPPGAHTIVVTGGGLNLSTPITITAAPVPAPAPAPEPAPEVCVANAVSGASLSWGVKESFVNYINGPIAKGSVSGSWGSGSGAYSTETGNGSVSFGGSMHFTGHSGALDLTLSNPRVRVNGSSATLYLSVQSKGYNGSPDINASGVAFATISLPSASTGGGEIGWSGASAALTAAGADAFAGFYGAGEALDAVSIAFPLGAEVPCDDSTGGLAVTGGEPAAGAAALGLGVLALGVVLVLMRRRRVAV</sequence>
<reference evidence="4 5" key="1">
    <citation type="submission" date="2020-07" db="EMBL/GenBank/DDBJ databases">
        <title>Sequencing the genomes of 1000 actinobacteria strains.</title>
        <authorList>
            <person name="Klenk H.-P."/>
        </authorList>
    </citation>
    <scope>NUCLEOTIDE SEQUENCE [LARGE SCALE GENOMIC DNA]</scope>
    <source>
        <strain evidence="4 5">DSM 22185</strain>
    </source>
</reference>
<comment type="caution">
    <text evidence="4">The sequence shown here is derived from an EMBL/GenBank/DDBJ whole genome shotgun (WGS) entry which is preliminary data.</text>
</comment>
<keyword evidence="1" id="KW-0812">Transmembrane</keyword>
<dbReference type="RefSeq" id="WP_179431629.1">
    <property type="nucleotide sequence ID" value="NZ_BAABLC010000007.1"/>
</dbReference>
<keyword evidence="5" id="KW-1185">Reference proteome</keyword>
<keyword evidence="1" id="KW-1133">Transmembrane helix</keyword>
<organism evidence="4 5">
    <name type="scientific">Microbacterium pseudoresistens</name>
    <dbReference type="NCBI Taxonomy" id="640634"/>
    <lineage>
        <taxon>Bacteria</taxon>
        <taxon>Bacillati</taxon>
        <taxon>Actinomycetota</taxon>
        <taxon>Actinomycetes</taxon>
        <taxon>Micrococcales</taxon>
        <taxon>Microbacteriaceae</taxon>
        <taxon>Microbacterium</taxon>
    </lineage>
</organism>
<feature type="signal peptide" evidence="2">
    <location>
        <begin position="1"/>
        <end position="32"/>
    </location>
</feature>
<feature type="transmembrane region" description="Helical" evidence="1">
    <location>
        <begin position="847"/>
        <end position="867"/>
    </location>
</feature>